<evidence type="ECO:0000313" key="2">
    <source>
        <dbReference type="Proteomes" id="UP000501690"/>
    </source>
</evidence>
<dbReference type="Proteomes" id="UP000501690">
    <property type="component" value="Linkage Group LG11"/>
</dbReference>
<name>A0A4D6NS45_VIGUN</name>
<organism evidence="1 2">
    <name type="scientific">Vigna unguiculata</name>
    <name type="common">Cowpea</name>
    <dbReference type="NCBI Taxonomy" id="3917"/>
    <lineage>
        <taxon>Eukaryota</taxon>
        <taxon>Viridiplantae</taxon>
        <taxon>Streptophyta</taxon>
        <taxon>Embryophyta</taxon>
        <taxon>Tracheophyta</taxon>
        <taxon>Spermatophyta</taxon>
        <taxon>Magnoliopsida</taxon>
        <taxon>eudicotyledons</taxon>
        <taxon>Gunneridae</taxon>
        <taxon>Pentapetalae</taxon>
        <taxon>rosids</taxon>
        <taxon>fabids</taxon>
        <taxon>Fabales</taxon>
        <taxon>Fabaceae</taxon>
        <taxon>Papilionoideae</taxon>
        <taxon>50 kb inversion clade</taxon>
        <taxon>NPAAA clade</taxon>
        <taxon>indigoferoid/millettioid clade</taxon>
        <taxon>Phaseoleae</taxon>
        <taxon>Vigna</taxon>
    </lineage>
</organism>
<gene>
    <name evidence="1" type="ORF">DEO72_LG11g1600</name>
</gene>
<dbReference type="AlphaFoldDB" id="A0A4D6NS45"/>
<dbReference type="EMBL" id="CP039355">
    <property type="protein sequence ID" value="QCE14597.1"/>
    <property type="molecule type" value="Genomic_DNA"/>
</dbReference>
<evidence type="ECO:0000313" key="1">
    <source>
        <dbReference type="EMBL" id="QCE14597.1"/>
    </source>
</evidence>
<sequence length="63" mass="7434">MYVETTSRCNYHIERVFALYYMQSSSIGRGKAKLARIVAKERLLLQEFNDVFHDICVLEKMCN</sequence>
<keyword evidence="2" id="KW-1185">Reference proteome</keyword>
<reference evidence="1 2" key="1">
    <citation type="submission" date="2019-04" db="EMBL/GenBank/DDBJ databases">
        <title>An improved genome assembly and genetic linkage map for asparagus bean, Vigna unguiculata ssp. sesquipedialis.</title>
        <authorList>
            <person name="Xia Q."/>
            <person name="Zhang R."/>
            <person name="Dong Y."/>
        </authorList>
    </citation>
    <scope>NUCLEOTIDE SEQUENCE [LARGE SCALE GENOMIC DNA]</scope>
    <source>
        <tissue evidence="1">Leaf</tissue>
    </source>
</reference>
<accession>A0A4D6NS45</accession>
<protein>
    <submittedName>
        <fullName evidence="1">Uncharacterized protein</fullName>
    </submittedName>
</protein>
<proteinExistence type="predicted"/>